<protein>
    <submittedName>
        <fullName evidence="1">Uncharacterized protein</fullName>
    </submittedName>
</protein>
<dbReference type="AntiFam" id="ANF00084">
    <property type="entry name" value="Shadow ORF (opposite mutS)"/>
</dbReference>
<name>L7VXN7_9BACT</name>
<accession>L7VXN7</accession>
<dbReference type="AlphaFoldDB" id="L7VXN7"/>
<sequence>MIGESGHRHGILRGLIPAGQGESQNSRGVLSVFVEELIKIAHAKQQNSPRMLSLNDLVAFHHGGEFCGHGADVIAALIRDNRAPPNSESLNEGPAELARNPERVRILKNPLTWHALD</sequence>
<proteinExistence type="predicted"/>
<evidence type="ECO:0000313" key="1">
    <source>
        <dbReference type="EMBL" id="AGC71843.1"/>
    </source>
</evidence>
<reference evidence="1" key="1">
    <citation type="submission" date="2012-09" db="EMBL/GenBank/DDBJ databases">
        <title>Metagenomic Characterization of a Microbial Community in Wastewater Detects High Levels of Antibiotic Resistance.</title>
        <authorList>
            <person name="Abrams M."/>
            <person name="Caldwell A."/>
            <person name="Vandaei E."/>
            <person name="Lee W."/>
            <person name="Perrott J."/>
            <person name="Khan S.Y."/>
            <person name="Ta J."/>
            <person name="Romero D."/>
            <person name="Nguyen V."/>
            <person name="Pourmand N."/>
            <person name="Ouverney C.C."/>
        </authorList>
    </citation>
    <scope>NUCLEOTIDE SEQUENCE</scope>
</reference>
<organism evidence="1">
    <name type="scientific">uncultured bacterium A1Q1_fos_1877</name>
    <dbReference type="NCBI Taxonomy" id="1256555"/>
    <lineage>
        <taxon>Bacteria</taxon>
        <taxon>environmental samples</taxon>
    </lineage>
</organism>
<dbReference type="EMBL" id="JX649884">
    <property type="protein sequence ID" value="AGC71843.1"/>
    <property type="molecule type" value="Genomic_DNA"/>
</dbReference>